<evidence type="ECO:0000313" key="10">
    <source>
        <dbReference type="EMBL" id="KGF19458.1"/>
    </source>
</evidence>
<dbReference type="PANTHER" id="PTHR13929:SF0">
    <property type="entry name" value="UBIA PRENYLTRANSFERASE DOMAIN-CONTAINING PROTEIN 1"/>
    <property type="match status" value="1"/>
</dbReference>
<dbReference type="HAMAP" id="MF_01937">
    <property type="entry name" value="MenA_1"/>
    <property type="match status" value="1"/>
</dbReference>
<keyword evidence="4 8" id="KW-0808">Transferase</keyword>
<keyword evidence="3 8" id="KW-1003">Cell membrane</keyword>
<comment type="similarity">
    <text evidence="8">Belongs to the MenA family. Type 1 subfamily.</text>
</comment>
<dbReference type="AlphaFoldDB" id="A0A095YB55"/>
<dbReference type="Pfam" id="PF01040">
    <property type="entry name" value="UbiA"/>
    <property type="match status" value="1"/>
</dbReference>
<evidence type="ECO:0000256" key="3">
    <source>
        <dbReference type="ARBA" id="ARBA00022475"/>
    </source>
</evidence>
<protein>
    <recommendedName>
        <fullName evidence="8 9">1,4-dihydroxy-2-naphthoate octaprenyltransferase</fullName>
        <shortName evidence="8">DHNA-octaprenyltransferase</shortName>
        <ecNumber evidence="8 9">2.5.1.74</ecNumber>
    </recommendedName>
</protein>
<dbReference type="PANTHER" id="PTHR13929">
    <property type="entry name" value="1,4-DIHYDROXY-2-NAPHTHOATE OCTAPRENYLTRANSFERASE"/>
    <property type="match status" value="1"/>
</dbReference>
<evidence type="ECO:0000256" key="9">
    <source>
        <dbReference type="NCBIfam" id="TIGR00751"/>
    </source>
</evidence>
<dbReference type="PIRSF" id="PIRSF005355">
    <property type="entry name" value="UBIAD1"/>
    <property type="match status" value="1"/>
</dbReference>
<reference evidence="10 11" key="1">
    <citation type="submission" date="2014-07" db="EMBL/GenBank/DDBJ databases">
        <authorList>
            <person name="McCorrison J."/>
            <person name="Sanka R."/>
            <person name="Torralba M."/>
            <person name="Gillis M."/>
            <person name="Haft D.H."/>
            <person name="Methe B."/>
            <person name="Sutton G."/>
            <person name="Nelson K.E."/>
        </authorList>
    </citation>
    <scope>NUCLEOTIDE SEQUENCE [LARGE SCALE GENOMIC DNA]</scope>
    <source>
        <strain evidence="10 11">DNF00011</strain>
    </source>
</reference>
<feature type="transmembrane region" description="Helical" evidence="8">
    <location>
        <begin position="271"/>
        <end position="291"/>
    </location>
</feature>
<feature type="transmembrane region" description="Helical" evidence="8">
    <location>
        <begin position="92"/>
        <end position="110"/>
    </location>
</feature>
<dbReference type="InterPro" id="IPR044878">
    <property type="entry name" value="UbiA_sf"/>
</dbReference>
<evidence type="ECO:0000256" key="1">
    <source>
        <dbReference type="ARBA" id="ARBA00004141"/>
    </source>
</evidence>
<keyword evidence="2 8" id="KW-0474">Menaquinone biosynthesis</keyword>
<dbReference type="RefSeq" id="WP_035758235.1">
    <property type="nucleotide sequence ID" value="NZ_JRNH01000032.1"/>
</dbReference>
<dbReference type="EC" id="2.5.1.74" evidence="8 9"/>
<organism evidence="10 11">
    <name type="scientific">Pseudoglutamicibacter albus DNF00011</name>
    <dbReference type="NCBI Taxonomy" id="1401063"/>
    <lineage>
        <taxon>Bacteria</taxon>
        <taxon>Bacillati</taxon>
        <taxon>Actinomycetota</taxon>
        <taxon>Actinomycetes</taxon>
        <taxon>Micrococcales</taxon>
        <taxon>Micrococcaceae</taxon>
        <taxon>Pseudoglutamicibacter</taxon>
    </lineage>
</organism>
<dbReference type="InterPro" id="IPR026046">
    <property type="entry name" value="UBIAD1"/>
</dbReference>
<gene>
    <name evidence="8" type="primary">menA</name>
    <name evidence="10" type="ORF">HMPREF2128_10310</name>
</gene>
<accession>A0A095YB55</accession>
<dbReference type="GO" id="GO:0042371">
    <property type="term" value="P:vitamin K biosynthetic process"/>
    <property type="evidence" value="ECO:0007669"/>
    <property type="project" value="TreeGrafter"/>
</dbReference>
<sequence>MATASQWISGARLRTLPMAVSPVLVGVAAGFAASGTVKWIPALLALVVSLLLQIGVNYANDYSDGVRGTDSERVGPFRLTGSGAASPRAVKYASFLCFGLAALAGLGLVWMTQTWVLLIVGALAIAAAWGYTGGKNPYGYLGLGELFVFIFFGLVATVGTTYTQLGYLSGHSWLGAISVGLIATALLMVNNIRDLPTDRVAGKRTLAVRLGDRLARLVYVLMIVVSIVGPVALGFVTNVWFFVVLLTFVVAFKPCAAVLTAEDRRDLIPALAKTSLIQVVFAVLFSLALVLHKLLMA</sequence>
<dbReference type="UniPathway" id="UPA00079">
    <property type="reaction ID" value="UER00168"/>
</dbReference>
<keyword evidence="7 8" id="KW-0472">Membrane</keyword>
<dbReference type="Proteomes" id="UP000053528">
    <property type="component" value="Unassembled WGS sequence"/>
</dbReference>
<dbReference type="InterPro" id="IPR004657">
    <property type="entry name" value="MenA"/>
</dbReference>
<feature type="transmembrane region" description="Helical" evidence="8">
    <location>
        <begin position="214"/>
        <end position="233"/>
    </location>
</feature>
<dbReference type="GO" id="GO:0005886">
    <property type="term" value="C:plasma membrane"/>
    <property type="evidence" value="ECO:0007669"/>
    <property type="project" value="UniProtKB-SubCell"/>
</dbReference>
<feature type="transmembrane region" description="Helical" evidence="8">
    <location>
        <begin position="239"/>
        <end position="259"/>
    </location>
</feature>
<feature type="transmembrane region" description="Helical" evidence="8">
    <location>
        <begin position="39"/>
        <end position="59"/>
    </location>
</feature>
<evidence type="ECO:0000256" key="5">
    <source>
        <dbReference type="ARBA" id="ARBA00022692"/>
    </source>
</evidence>
<dbReference type="InterPro" id="IPR000537">
    <property type="entry name" value="UbiA_prenyltransferase"/>
</dbReference>
<proteinExistence type="inferred from homology"/>
<comment type="caution">
    <text evidence="10">The sequence shown here is derived from an EMBL/GenBank/DDBJ whole genome shotgun (WGS) entry which is preliminary data.</text>
</comment>
<feature type="transmembrane region" description="Helical" evidence="8">
    <location>
        <begin position="15"/>
        <end position="33"/>
    </location>
</feature>
<dbReference type="NCBIfam" id="NF004751">
    <property type="entry name" value="PRK06080.1-3"/>
    <property type="match status" value="1"/>
</dbReference>
<keyword evidence="6 8" id="KW-1133">Transmembrane helix</keyword>
<dbReference type="GO" id="GO:0046428">
    <property type="term" value="F:1,4-dihydroxy-2-naphthoate polyprenyltransferase activity"/>
    <property type="evidence" value="ECO:0007669"/>
    <property type="project" value="UniProtKB-UniRule"/>
</dbReference>
<evidence type="ECO:0000256" key="6">
    <source>
        <dbReference type="ARBA" id="ARBA00022989"/>
    </source>
</evidence>
<name>A0A095YB55_9MICC</name>
<feature type="transmembrane region" description="Helical" evidence="8">
    <location>
        <begin position="116"/>
        <end position="134"/>
    </location>
</feature>
<evidence type="ECO:0000256" key="2">
    <source>
        <dbReference type="ARBA" id="ARBA00022428"/>
    </source>
</evidence>
<feature type="transmembrane region" description="Helical" evidence="8">
    <location>
        <begin position="146"/>
        <end position="167"/>
    </location>
</feature>
<comment type="catalytic activity">
    <reaction evidence="8">
        <text>an all-trans-polyprenyl diphosphate + 1,4-dihydroxy-2-naphthoate + H(+) = a 2-demethylmenaquinol + CO2 + diphosphate</text>
        <dbReference type="Rhea" id="RHEA:26478"/>
        <dbReference type="Rhea" id="RHEA-COMP:9563"/>
        <dbReference type="Rhea" id="RHEA-COMP:9564"/>
        <dbReference type="ChEBI" id="CHEBI:11173"/>
        <dbReference type="ChEBI" id="CHEBI:15378"/>
        <dbReference type="ChEBI" id="CHEBI:16526"/>
        <dbReference type="ChEBI" id="CHEBI:33019"/>
        <dbReference type="ChEBI" id="CHEBI:55437"/>
        <dbReference type="ChEBI" id="CHEBI:58914"/>
        <dbReference type="EC" id="2.5.1.74"/>
    </reaction>
</comment>
<dbReference type="Gene3D" id="1.10.357.140">
    <property type="entry name" value="UbiA prenyltransferase"/>
    <property type="match status" value="1"/>
</dbReference>
<dbReference type="GO" id="GO:0009234">
    <property type="term" value="P:menaquinone biosynthetic process"/>
    <property type="evidence" value="ECO:0007669"/>
    <property type="project" value="UniProtKB-UniRule"/>
</dbReference>
<evidence type="ECO:0000256" key="7">
    <source>
        <dbReference type="ARBA" id="ARBA00023136"/>
    </source>
</evidence>
<comment type="function">
    <text evidence="8">Conversion of 1,4-dihydroxy-2-naphthoate (DHNA) to demethylmenaquinone (DMK).</text>
</comment>
<dbReference type="EMBL" id="JRNH01000032">
    <property type="protein sequence ID" value="KGF19458.1"/>
    <property type="molecule type" value="Genomic_DNA"/>
</dbReference>
<comment type="subcellular location">
    <subcellularLocation>
        <location evidence="8">Cell membrane</location>
        <topology evidence="8">Multi-pass membrane protein</topology>
    </subcellularLocation>
    <subcellularLocation>
        <location evidence="1">Membrane</location>
        <topology evidence="1">Multi-pass membrane protein</topology>
    </subcellularLocation>
</comment>
<comment type="pathway">
    <text evidence="8">Quinol/quinone metabolism; menaquinone biosynthesis; menaquinol from 1,4-dihydroxy-2-naphthoate: step 1/2.</text>
</comment>
<dbReference type="CDD" id="cd13962">
    <property type="entry name" value="PT_UbiA_UBIAD1"/>
    <property type="match status" value="1"/>
</dbReference>
<evidence type="ECO:0000256" key="8">
    <source>
        <dbReference type="HAMAP-Rule" id="MF_01937"/>
    </source>
</evidence>
<feature type="transmembrane region" description="Helical" evidence="8">
    <location>
        <begin position="173"/>
        <end position="193"/>
    </location>
</feature>
<evidence type="ECO:0000256" key="4">
    <source>
        <dbReference type="ARBA" id="ARBA00022679"/>
    </source>
</evidence>
<evidence type="ECO:0000313" key="11">
    <source>
        <dbReference type="Proteomes" id="UP000053528"/>
    </source>
</evidence>
<dbReference type="NCBIfam" id="TIGR00751">
    <property type="entry name" value="menA"/>
    <property type="match status" value="1"/>
</dbReference>
<keyword evidence="5 8" id="KW-0812">Transmembrane</keyword>